<name>A0A6G7YGI5_9ACTN</name>
<dbReference type="InterPro" id="IPR029052">
    <property type="entry name" value="Metallo-depent_PP-like"/>
</dbReference>
<dbReference type="EMBL" id="CP049866">
    <property type="protein sequence ID" value="QIK75786.1"/>
    <property type="molecule type" value="Genomic_DNA"/>
</dbReference>
<evidence type="ECO:0000259" key="4">
    <source>
        <dbReference type="Pfam" id="PF00149"/>
    </source>
</evidence>
<evidence type="ECO:0000256" key="1">
    <source>
        <dbReference type="ARBA" id="ARBA00004613"/>
    </source>
</evidence>
<keyword evidence="7" id="KW-1185">Reference proteome</keyword>
<evidence type="ECO:0000313" key="6">
    <source>
        <dbReference type="EMBL" id="QIK75786.1"/>
    </source>
</evidence>
<dbReference type="InterPro" id="IPR055372">
    <property type="entry name" value="CBM96"/>
</dbReference>
<dbReference type="Pfam" id="PF24517">
    <property type="entry name" value="CBM96"/>
    <property type="match status" value="1"/>
</dbReference>
<keyword evidence="3" id="KW-0732">Signal</keyword>
<protein>
    <submittedName>
        <fullName evidence="6">DNRLRE domain-containing protein</fullName>
    </submittedName>
</protein>
<dbReference type="RefSeq" id="WP_166318199.1">
    <property type="nucleotide sequence ID" value="NZ_CP049866.1"/>
</dbReference>
<dbReference type="InterPro" id="IPR004843">
    <property type="entry name" value="Calcineurin-like_PHP"/>
</dbReference>
<dbReference type="Gene3D" id="3.60.21.10">
    <property type="match status" value="1"/>
</dbReference>
<feature type="domain" description="Calcineurin-like phosphoesterase" evidence="4">
    <location>
        <begin position="412"/>
        <end position="577"/>
    </location>
</feature>
<comment type="subcellular location">
    <subcellularLocation>
        <location evidence="1">Secreted</location>
    </subcellularLocation>
</comment>
<gene>
    <name evidence="6" type="ORF">G7071_10385</name>
</gene>
<reference evidence="6 7" key="1">
    <citation type="submission" date="2020-03" db="EMBL/GenBank/DDBJ databases">
        <title>Nocardioides sp. nov., isolated from fish.</title>
        <authorList>
            <person name="Hyun D.-W."/>
            <person name="Bae J.-W."/>
        </authorList>
    </citation>
    <scope>NUCLEOTIDE SEQUENCE [LARGE SCALE GENOMIC DNA]</scope>
    <source>
        <strain evidence="6 7">HDW12A</strain>
    </source>
</reference>
<dbReference type="NCBIfam" id="NF033679">
    <property type="entry name" value="DNRLRE_dom"/>
    <property type="match status" value="1"/>
</dbReference>
<dbReference type="Pfam" id="PF00149">
    <property type="entry name" value="Metallophos"/>
    <property type="match status" value="1"/>
</dbReference>
<dbReference type="GO" id="GO:0005576">
    <property type="term" value="C:extracellular region"/>
    <property type="evidence" value="ECO:0007669"/>
    <property type="project" value="UniProtKB-SubCell"/>
</dbReference>
<feature type="domain" description="Carbohydrate-binding module family 96" evidence="5">
    <location>
        <begin position="241"/>
        <end position="381"/>
    </location>
</feature>
<accession>A0A6G7YGI5</accession>
<evidence type="ECO:0000259" key="5">
    <source>
        <dbReference type="Pfam" id="PF24517"/>
    </source>
</evidence>
<sequence length="656" mass="72485">MLDAQFADMAYAGLDLAISSWWGHDSVTGKRLASVMRAGEAHGVAVVPYYEKEYGDQDPTVEEIRADLAGLEPLSSRPGWLHVDGKPVIFVYNSGATGCADVTRWRQATDGWTDFYVNLKVFSGYLDCADQPQSWHQYGPATSRSEHLPWSSNVSPGFFKHGEAQPRLARDLARFEADLRAQVASGARWQLVTSYNEWGEGTAVESAVEWESASKRGDYLDVMREVHLGAKGARDRAGVRVPARVDAHVSAADPRANFGGARRWVVDRRPVKRSYLRFRLADRPQRAWLRVWSPRRNRQGIAVRSSSSRWREQSITYRNAPAPGRLRGRTGTVRARSWTTVEVTDAIRRSGRHSFVVTSRGGAAAFNSTEHGRRRPHLLVRAAPVDDEGVVVWAAGDLCDDHDAPECGAVGAMIAADHTTDHFLALGDLQYEVGSLSDFRRYYEPAMGAGPGLKSKTLPAPGNHEYLTAGASGYFDFFGELAGGRSTGYYAQTLGAWRLLVTNTNCGEVGGCDPTDPQGVWMADRLQSSPECTLMTGHHPAVTDGTYAPDTEAGRQMLDYAYDGRAELYLAGHDHEYQRFPRLDKELRADSDRGVRTFVVGTGGKNLTEWGTSNRSDYRQNTQFGALRLVLRPGSYTWEFRSVTGEVMDRGTGTCS</sequence>
<keyword evidence="2" id="KW-0964">Secreted</keyword>
<dbReference type="Proteomes" id="UP000502035">
    <property type="component" value="Chromosome"/>
</dbReference>
<dbReference type="SUPFAM" id="SSF56300">
    <property type="entry name" value="Metallo-dependent phosphatases"/>
    <property type="match status" value="1"/>
</dbReference>
<evidence type="ECO:0000313" key="7">
    <source>
        <dbReference type="Proteomes" id="UP000502035"/>
    </source>
</evidence>
<organism evidence="6 7">
    <name type="scientific">Nocardioides piscis</name>
    <dbReference type="NCBI Taxonomy" id="2714938"/>
    <lineage>
        <taxon>Bacteria</taxon>
        <taxon>Bacillati</taxon>
        <taxon>Actinomycetota</taxon>
        <taxon>Actinomycetes</taxon>
        <taxon>Propionibacteriales</taxon>
        <taxon>Nocardioidaceae</taxon>
        <taxon>Nocardioides</taxon>
    </lineage>
</organism>
<dbReference type="Gene3D" id="3.20.20.80">
    <property type="entry name" value="Glycosidases"/>
    <property type="match status" value="1"/>
</dbReference>
<proteinExistence type="predicted"/>
<dbReference type="AlphaFoldDB" id="A0A6G7YGI5"/>
<dbReference type="KEGG" id="npi:G7071_10385"/>
<evidence type="ECO:0000256" key="3">
    <source>
        <dbReference type="ARBA" id="ARBA00022729"/>
    </source>
</evidence>
<dbReference type="GO" id="GO:0016787">
    <property type="term" value="F:hydrolase activity"/>
    <property type="evidence" value="ECO:0007669"/>
    <property type="project" value="InterPro"/>
</dbReference>
<evidence type="ECO:0000256" key="2">
    <source>
        <dbReference type="ARBA" id="ARBA00022525"/>
    </source>
</evidence>